<organism evidence="1 2">
    <name type="scientific">Nocardia aurea</name>
    <dbReference type="NCBI Taxonomy" id="2144174"/>
    <lineage>
        <taxon>Bacteria</taxon>
        <taxon>Bacillati</taxon>
        <taxon>Actinomycetota</taxon>
        <taxon>Actinomycetes</taxon>
        <taxon>Mycobacteriales</taxon>
        <taxon>Nocardiaceae</taxon>
        <taxon>Nocardia</taxon>
    </lineage>
</organism>
<gene>
    <name evidence="1" type="ORF">AB0I48_21820</name>
</gene>
<name>A0ABV3FYA4_9NOCA</name>
<protein>
    <submittedName>
        <fullName evidence="1">Uncharacterized protein</fullName>
    </submittedName>
</protein>
<comment type="caution">
    <text evidence="1">The sequence shown here is derived from an EMBL/GenBank/DDBJ whole genome shotgun (WGS) entry which is preliminary data.</text>
</comment>
<reference evidence="1 2" key="1">
    <citation type="submission" date="2024-06" db="EMBL/GenBank/DDBJ databases">
        <title>The Natural Products Discovery Center: Release of the First 8490 Sequenced Strains for Exploring Actinobacteria Biosynthetic Diversity.</title>
        <authorList>
            <person name="Kalkreuter E."/>
            <person name="Kautsar S.A."/>
            <person name="Yang D."/>
            <person name="Bader C.D."/>
            <person name="Teijaro C.N."/>
            <person name="Fluegel L."/>
            <person name="Davis C.M."/>
            <person name="Simpson J.R."/>
            <person name="Lauterbach L."/>
            <person name="Steele A.D."/>
            <person name="Gui C."/>
            <person name="Meng S."/>
            <person name="Li G."/>
            <person name="Viehrig K."/>
            <person name="Ye F."/>
            <person name="Su P."/>
            <person name="Kiefer A.F."/>
            <person name="Nichols A."/>
            <person name="Cepeda A.J."/>
            <person name="Yan W."/>
            <person name="Fan B."/>
            <person name="Jiang Y."/>
            <person name="Adhikari A."/>
            <person name="Zheng C.-J."/>
            <person name="Schuster L."/>
            <person name="Cowan T.M."/>
            <person name="Smanski M.J."/>
            <person name="Chevrette M.G."/>
            <person name="De Carvalho L.P.S."/>
            <person name="Shen B."/>
        </authorList>
    </citation>
    <scope>NUCLEOTIDE SEQUENCE [LARGE SCALE GENOMIC DNA]</scope>
    <source>
        <strain evidence="1 2">NPDC050403</strain>
    </source>
</reference>
<evidence type="ECO:0000313" key="1">
    <source>
        <dbReference type="EMBL" id="MEV0710210.1"/>
    </source>
</evidence>
<sequence length="237" mass="24824">MDQQRASFGNPPTDQQREPGLLADARIDSGIDAATSTIAWSGSGGAGVYDPHAPVASAARVLVEQVDRRRRSAICTAPVLDAATELLATWCGTVAGLDPGTPDDSLCGEWAQRLAVIALEIVGTRQARLRPRTPEKAAALLGRVVECLAVRGVVTTTGGQCVVVPRADSAPRWGAYAPPCLAITIDIERGWGLIIDQPSLSPVIDLVGRCDDTGIEAMLDLVLAIDTGAHGNIFGLR</sequence>
<dbReference type="Proteomes" id="UP001551695">
    <property type="component" value="Unassembled WGS sequence"/>
</dbReference>
<dbReference type="RefSeq" id="WP_357785991.1">
    <property type="nucleotide sequence ID" value="NZ_JBFAKC010000010.1"/>
</dbReference>
<dbReference type="EMBL" id="JBFAKC010000010">
    <property type="protein sequence ID" value="MEV0710210.1"/>
    <property type="molecule type" value="Genomic_DNA"/>
</dbReference>
<evidence type="ECO:0000313" key="2">
    <source>
        <dbReference type="Proteomes" id="UP001551695"/>
    </source>
</evidence>
<proteinExistence type="predicted"/>
<accession>A0ABV3FYA4</accession>
<keyword evidence="2" id="KW-1185">Reference proteome</keyword>